<dbReference type="InParanoid" id="A0A0C3NI41"/>
<dbReference type="HOGENOM" id="CLU_1595205_0_0_1"/>
<evidence type="ECO:0000313" key="2">
    <source>
        <dbReference type="Proteomes" id="UP000054217"/>
    </source>
</evidence>
<reference evidence="1 2" key="1">
    <citation type="submission" date="2014-04" db="EMBL/GenBank/DDBJ databases">
        <authorList>
            <consortium name="DOE Joint Genome Institute"/>
            <person name="Kuo A."/>
            <person name="Kohler A."/>
            <person name="Costa M.D."/>
            <person name="Nagy L.G."/>
            <person name="Floudas D."/>
            <person name="Copeland A."/>
            <person name="Barry K.W."/>
            <person name="Cichocki N."/>
            <person name="Veneault-Fourrey C."/>
            <person name="LaButti K."/>
            <person name="Lindquist E.A."/>
            <person name="Lipzen A."/>
            <person name="Lundell T."/>
            <person name="Morin E."/>
            <person name="Murat C."/>
            <person name="Sun H."/>
            <person name="Tunlid A."/>
            <person name="Henrissat B."/>
            <person name="Grigoriev I.V."/>
            <person name="Hibbett D.S."/>
            <person name="Martin F."/>
            <person name="Nordberg H.P."/>
            <person name="Cantor M.N."/>
            <person name="Hua S.X."/>
        </authorList>
    </citation>
    <scope>NUCLEOTIDE SEQUENCE [LARGE SCALE GENOMIC DNA]</scope>
    <source>
        <strain evidence="1 2">Marx 270</strain>
    </source>
</reference>
<keyword evidence="2" id="KW-1185">Reference proteome</keyword>
<name>A0A0C3NI41_PISTI</name>
<dbReference type="AlphaFoldDB" id="A0A0C3NI41"/>
<protein>
    <submittedName>
        <fullName evidence="1">Uncharacterized protein</fullName>
    </submittedName>
</protein>
<organism evidence="1 2">
    <name type="scientific">Pisolithus tinctorius Marx 270</name>
    <dbReference type="NCBI Taxonomy" id="870435"/>
    <lineage>
        <taxon>Eukaryota</taxon>
        <taxon>Fungi</taxon>
        <taxon>Dikarya</taxon>
        <taxon>Basidiomycota</taxon>
        <taxon>Agaricomycotina</taxon>
        <taxon>Agaricomycetes</taxon>
        <taxon>Agaricomycetidae</taxon>
        <taxon>Boletales</taxon>
        <taxon>Sclerodermatineae</taxon>
        <taxon>Pisolithaceae</taxon>
        <taxon>Pisolithus</taxon>
    </lineage>
</organism>
<evidence type="ECO:0000313" key="1">
    <source>
        <dbReference type="EMBL" id="KIN95325.1"/>
    </source>
</evidence>
<sequence length="167" mass="18594">MEQELRSSTTFDIPTDLGKKNAPSIVQRFCQFVFPTLLGTPSLEALARIAEQDDKKWSKLIDRLTSRTSNITIVASLAATPATISQHNTALGNSHWRCKGTRLRQPVAGGFVGVIWSKRARQHHSKRHDTAKMRGEPATISFPMNVTIPHTSRCFPEPLSDESNLTE</sequence>
<reference evidence="2" key="2">
    <citation type="submission" date="2015-01" db="EMBL/GenBank/DDBJ databases">
        <title>Evolutionary Origins and Diversification of the Mycorrhizal Mutualists.</title>
        <authorList>
            <consortium name="DOE Joint Genome Institute"/>
            <consortium name="Mycorrhizal Genomics Consortium"/>
            <person name="Kohler A."/>
            <person name="Kuo A."/>
            <person name="Nagy L.G."/>
            <person name="Floudas D."/>
            <person name="Copeland A."/>
            <person name="Barry K.W."/>
            <person name="Cichocki N."/>
            <person name="Veneault-Fourrey C."/>
            <person name="LaButti K."/>
            <person name="Lindquist E.A."/>
            <person name="Lipzen A."/>
            <person name="Lundell T."/>
            <person name="Morin E."/>
            <person name="Murat C."/>
            <person name="Riley R."/>
            <person name="Ohm R."/>
            <person name="Sun H."/>
            <person name="Tunlid A."/>
            <person name="Henrissat B."/>
            <person name="Grigoriev I.V."/>
            <person name="Hibbett D.S."/>
            <person name="Martin F."/>
        </authorList>
    </citation>
    <scope>NUCLEOTIDE SEQUENCE [LARGE SCALE GENOMIC DNA]</scope>
    <source>
        <strain evidence="2">Marx 270</strain>
    </source>
</reference>
<proteinExistence type="predicted"/>
<gene>
    <name evidence="1" type="ORF">M404DRAFT_11157</name>
</gene>
<dbReference type="EMBL" id="KN832070">
    <property type="protein sequence ID" value="KIN95325.1"/>
    <property type="molecule type" value="Genomic_DNA"/>
</dbReference>
<dbReference type="Proteomes" id="UP000054217">
    <property type="component" value="Unassembled WGS sequence"/>
</dbReference>
<accession>A0A0C3NI41</accession>